<feature type="compositionally biased region" description="Basic and acidic residues" evidence="1">
    <location>
        <begin position="198"/>
        <end position="296"/>
    </location>
</feature>
<feature type="compositionally biased region" description="Basic and acidic residues" evidence="1">
    <location>
        <begin position="153"/>
        <end position="191"/>
    </location>
</feature>
<protein>
    <recommendedName>
        <fullName evidence="4">Arginine/serine-rich coiled-coil protein 2</fullName>
    </recommendedName>
</protein>
<dbReference type="PANTHER" id="PTHR22426:SF2">
    <property type="entry name" value="ARGININE_SERINE-RICH COILED-COIL PROTEIN 2"/>
    <property type="match status" value="1"/>
</dbReference>
<feature type="compositionally biased region" description="Basic and acidic residues" evidence="1">
    <location>
        <begin position="311"/>
        <end position="333"/>
    </location>
</feature>
<keyword evidence="3" id="KW-1185">Reference proteome</keyword>
<evidence type="ECO:0000313" key="2">
    <source>
        <dbReference type="EMBL" id="KAK6944462.1"/>
    </source>
</evidence>
<organism evidence="2 3">
    <name type="scientific">Dillenia turbinata</name>
    <dbReference type="NCBI Taxonomy" id="194707"/>
    <lineage>
        <taxon>Eukaryota</taxon>
        <taxon>Viridiplantae</taxon>
        <taxon>Streptophyta</taxon>
        <taxon>Embryophyta</taxon>
        <taxon>Tracheophyta</taxon>
        <taxon>Spermatophyta</taxon>
        <taxon>Magnoliopsida</taxon>
        <taxon>eudicotyledons</taxon>
        <taxon>Gunneridae</taxon>
        <taxon>Pentapetalae</taxon>
        <taxon>Dilleniales</taxon>
        <taxon>Dilleniaceae</taxon>
        <taxon>Dillenia</taxon>
    </lineage>
</organism>
<dbReference type="AlphaFoldDB" id="A0AAN8ZP27"/>
<name>A0AAN8ZP27_9MAGN</name>
<feature type="compositionally biased region" description="Low complexity" evidence="1">
    <location>
        <begin position="135"/>
        <end position="151"/>
    </location>
</feature>
<comment type="caution">
    <text evidence="2">The sequence shown here is derived from an EMBL/GenBank/DDBJ whole genome shotgun (WGS) entry which is preliminary data.</text>
</comment>
<dbReference type="Proteomes" id="UP001370490">
    <property type="component" value="Unassembled WGS sequence"/>
</dbReference>
<feature type="region of interest" description="Disordered" evidence="1">
    <location>
        <begin position="1"/>
        <end position="346"/>
    </location>
</feature>
<accession>A0AAN8ZP27</accession>
<feature type="compositionally biased region" description="Polar residues" evidence="1">
    <location>
        <begin position="14"/>
        <end position="23"/>
    </location>
</feature>
<feature type="compositionally biased region" description="Basic and acidic residues" evidence="1">
    <location>
        <begin position="60"/>
        <end position="95"/>
    </location>
</feature>
<reference evidence="2 3" key="1">
    <citation type="submission" date="2023-12" db="EMBL/GenBank/DDBJ databases">
        <title>A high-quality genome assembly for Dillenia turbinata (Dilleniales).</title>
        <authorList>
            <person name="Chanderbali A."/>
        </authorList>
    </citation>
    <scope>NUCLEOTIDE SEQUENCE [LARGE SCALE GENOMIC DNA]</scope>
    <source>
        <strain evidence="2">LSX21</strain>
        <tissue evidence="2">Leaf</tissue>
    </source>
</reference>
<sequence>MKKNIDEDIPEGSMDSSGQSPPHDNSDTKSAFRKPSNDAGNRKYRRRSPESGSSSAGGSPKRDRSFSPAPLREDAANVSDRRRKDDGRAMDRDSGRSQYGQSGDSYRHSDRHSSGSSHGYLRHEKYAADDDRGYYRSSRSGRNSRSGNYSDYARQETEHRSDHSRNADKYSRDKADYAGHRSRDKDTESRRHSNSSVEETKYVGRDIKNRDVRDEKREYHRSLKDYKGDRISHEESRGHRNDSTLERDGGGHRHRMESKELDDEKHAKEDKKRNDELESYKDRYDKETREHYRGEDSSVSESQESAAKRPKLFDSGDNSDHTKYGGKQSEEVVKTIPEPPPLSNPDAASDINAAKVAAMKAAELVNKNLVGVGYMSADQKKKLLWGNRKNNAQEESGHHWDTALSFDHERQEKFNKLMILRLPWYLWPIVGCEGRRKNGAQIRESRRERSYTGGEAEGTPVGFGEAVHCWSSKKRWSNCWTGSLKMFRLGSYCTLIVFVLYLFGTSDPTRV</sequence>
<feature type="compositionally biased region" description="Low complexity" evidence="1">
    <location>
        <begin position="50"/>
        <end position="59"/>
    </location>
</feature>
<gene>
    <name evidence="2" type="ORF">RJ641_025564</name>
</gene>
<evidence type="ECO:0000313" key="3">
    <source>
        <dbReference type="Proteomes" id="UP001370490"/>
    </source>
</evidence>
<evidence type="ECO:0008006" key="4">
    <source>
        <dbReference type="Google" id="ProtNLM"/>
    </source>
</evidence>
<dbReference type="PANTHER" id="PTHR22426">
    <property type="entry name" value="ARGININE_SERINE-RICH COILED-COIL PROTEIN 2"/>
    <property type="match status" value="1"/>
</dbReference>
<dbReference type="EMBL" id="JBAMMX010000003">
    <property type="protein sequence ID" value="KAK6944462.1"/>
    <property type="molecule type" value="Genomic_DNA"/>
</dbReference>
<proteinExistence type="predicted"/>
<feature type="compositionally biased region" description="Basic and acidic residues" evidence="1">
    <location>
        <begin position="121"/>
        <end position="134"/>
    </location>
</feature>
<evidence type="ECO:0000256" key="1">
    <source>
        <dbReference type="SAM" id="MobiDB-lite"/>
    </source>
</evidence>